<dbReference type="InterPro" id="IPR002110">
    <property type="entry name" value="Ankyrin_rpt"/>
</dbReference>
<evidence type="ECO:0000313" key="3">
    <source>
        <dbReference type="EMBL" id="CEL10507.1"/>
    </source>
</evidence>
<keyword evidence="4" id="KW-1185">Reference proteome</keyword>
<evidence type="ECO:0000256" key="1">
    <source>
        <dbReference type="ARBA" id="ARBA00022737"/>
    </source>
</evidence>
<proteinExistence type="predicted"/>
<evidence type="ECO:0000256" key="2">
    <source>
        <dbReference type="ARBA" id="ARBA00023043"/>
    </source>
</evidence>
<dbReference type="Proteomes" id="UP000054771">
    <property type="component" value="Unassembled WGS sequence"/>
</dbReference>
<dbReference type="OMA" id="HPHININ"/>
<dbReference type="InterPro" id="IPR036770">
    <property type="entry name" value="Ankyrin_rpt-contain_sf"/>
</dbReference>
<dbReference type="SMART" id="SM00248">
    <property type="entry name" value="ANK"/>
    <property type="match status" value="5"/>
</dbReference>
<dbReference type="STRING" id="454130.A0A0U5GF53"/>
<sequence length="195" mass="21317">MTILACNRVDRNAQDNGGRTPLVWAVDGGLLQEVQPLLETPDIDLKPDNYGNTIFHIAAQNGHLEILNMIAHQTDLNSNSKNSRGQTPIWLNAANDQESVVTCLVDKAGVDSDCRSNSGLSPLMLAVQKGHTRTVRALVLDPLYDHRVDSEGNSALSLASSDGDLQVVKFIVSHRPMILDSKNMRGELHPHFAFS</sequence>
<protein>
    <submittedName>
        <fullName evidence="3">Uncharacterized protein</fullName>
    </submittedName>
</protein>
<organism evidence="3 4">
    <name type="scientific">Aspergillus calidoustus</name>
    <dbReference type="NCBI Taxonomy" id="454130"/>
    <lineage>
        <taxon>Eukaryota</taxon>
        <taxon>Fungi</taxon>
        <taxon>Dikarya</taxon>
        <taxon>Ascomycota</taxon>
        <taxon>Pezizomycotina</taxon>
        <taxon>Eurotiomycetes</taxon>
        <taxon>Eurotiomycetidae</taxon>
        <taxon>Eurotiales</taxon>
        <taxon>Aspergillaceae</taxon>
        <taxon>Aspergillus</taxon>
        <taxon>Aspergillus subgen. Nidulantes</taxon>
    </lineage>
</organism>
<dbReference type="PANTHER" id="PTHR24198:SF165">
    <property type="entry name" value="ANKYRIN REPEAT-CONTAINING PROTEIN-RELATED"/>
    <property type="match status" value="1"/>
</dbReference>
<dbReference type="Pfam" id="PF12796">
    <property type="entry name" value="Ank_2"/>
    <property type="match status" value="1"/>
</dbReference>
<name>A0A0U5GF53_ASPCI</name>
<dbReference type="Pfam" id="PF00023">
    <property type="entry name" value="Ank"/>
    <property type="match status" value="1"/>
</dbReference>
<dbReference type="SUPFAM" id="SSF48403">
    <property type="entry name" value="Ankyrin repeat"/>
    <property type="match status" value="1"/>
</dbReference>
<keyword evidence="2" id="KW-0040">ANK repeat</keyword>
<dbReference type="Gene3D" id="1.25.40.20">
    <property type="entry name" value="Ankyrin repeat-containing domain"/>
    <property type="match status" value="2"/>
</dbReference>
<accession>A0A0U5GF53</accession>
<dbReference type="AlphaFoldDB" id="A0A0U5GF53"/>
<keyword evidence="1" id="KW-0677">Repeat</keyword>
<dbReference type="OrthoDB" id="20872at2759"/>
<dbReference type="PANTHER" id="PTHR24198">
    <property type="entry name" value="ANKYRIN REPEAT AND PROTEIN KINASE DOMAIN-CONTAINING PROTEIN"/>
    <property type="match status" value="1"/>
</dbReference>
<gene>
    <name evidence="3" type="ORF">ASPCAL13626</name>
</gene>
<dbReference type="EMBL" id="CDMC01000019">
    <property type="protein sequence ID" value="CEL10507.1"/>
    <property type="molecule type" value="Genomic_DNA"/>
</dbReference>
<reference evidence="4" key="1">
    <citation type="journal article" date="2016" name="Genome Announc.">
        <title>Draft genome sequences of fungus Aspergillus calidoustus.</title>
        <authorList>
            <person name="Horn F."/>
            <person name="Linde J."/>
            <person name="Mattern D.J."/>
            <person name="Walther G."/>
            <person name="Guthke R."/>
            <person name="Scherlach K."/>
            <person name="Martin K."/>
            <person name="Brakhage A.A."/>
            <person name="Petzke L."/>
            <person name="Valiante V."/>
        </authorList>
    </citation>
    <scope>NUCLEOTIDE SEQUENCE [LARGE SCALE GENOMIC DNA]</scope>
    <source>
        <strain evidence="4">SF006504</strain>
    </source>
</reference>
<evidence type="ECO:0000313" key="4">
    <source>
        <dbReference type="Proteomes" id="UP000054771"/>
    </source>
</evidence>